<evidence type="ECO:0000256" key="2">
    <source>
        <dbReference type="ARBA" id="ARBA00023125"/>
    </source>
</evidence>
<reference evidence="6 7" key="1">
    <citation type="submission" date="2017-11" db="EMBL/GenBank/DDBJ databases">
        <title>Draft genome sequence of Rhizobiales bacterium SY3-13.</title>
        <authorList>
            <person name="Sun C."/>
        </authorList>
    </citation>
    <scope>NUCLEOTIDE SEQUENCE [LARGE SCALE GENOMIC DNA]</scope>
    <source>
        <strain evidence="6 7">SY3-13</strain>
    </source>
</reference>
<dbReference type="AlphaFoldDB" id="A0A2M9FYS4"/>
<dbReference type="InterPro" id="IPR001647">
    <property type="entry name" value="HTH_TetR"/>
</dbReference>
<evidence type="ECO:0000259" key="5">
    <source>
        <dbReference type="PROSITE" id="PS50977"/>
    </source>
</evidence>
<dbReference type="Gene3D" id="1.10.357.10">
    <property type="entry name" value="Tetracycline Repressor, domain 2"/>
    <property type="match status" value="1"/>
</dbReference>
<keyword evidence="1" id="KW-0805">Transcription regulation</keyword>
<proteinExistence type="predicted"/>
<gene>
    <name evidence="6" type="ORF">CVT23_16805</name>
</gene>
<keyword evidence="3" id="KW-0804">Transcription</keyword>
<evidence type="ECO:0000313" key="7">
    <source>
        <dbReference type="Proteomes" id="UP000229498"/>
    </source>
</evidence>
<dbReference type="PRINTS" id="PR00455">
    <property type="entry name" value="HTHTETR"/>
</dbReference>
<evidence type="ECO:0000256" key="3">
    <source>
        <dbReference type="ARBA" id="ARBA00023163"/>
    </source>
</evidence>
<evidence type="ECO:0000256" key="1">
    <source>
        <dbReference type="ARBA" id="ARBA00023015"/>
    </source>
</evidence>
<comment type="caution">
    <text evidence="6">The sequence shown here is derived from an EMBL/GenBank/DDBJ whole genome shotgun (WGS) entry which is preliminary data.</text>
</comment>
<dbReference type="PROSITE" id="PS50977">
    <property type="entry name" value="HTH_TETR_2"/>
    <property type="match status" value="1"/>
</dbReference>
<evidence type="ECO:0000256" key="4">
    <source>
        <dbReference type="PROSITE-ProRule" id="PRU00335"/>
    </source>
</evidence>
<dbReference type="RefSeq" id="WP_109796087.1">
    <property type="nucleotide sequence ID" value="NZ_PHIG01000043.1"/>
</dbReference>
<dbReference type="InterPro" id="IPR050109">
    <property type="entry name" value="HTH-type_TetR-like_transc_reg"/>
</dbReference>
<dbReference type="EMBL" id="PHIG01000043">
    <property type="protein sequence ID" value="PJK28608.1"/>
    <property type="molecule type" value="Genomic_DNA"/>
</dbReference>
<protein>
    <recommendedName>
        <fullName evidence="5">HTH tetR-type domain-containing protein</fullName>
    </recommendedName>
</protein>
<feature type="domain" description="HTH tetR-type" evidence="5">
    <location>
        <begin position="19"/>
        <end position="79"/>
    </location>
</feature>
<accession>A0A2M9FYS4</accession>
<sequence>MDRDPYSEGVLPAKQLRSQRRRRAILDAANRLVEGLGYERMKMEDIAAEANSSVGTLYQRFRDKDGLLDALVGERLARMAERVDREITLEALGGGDRRHAIRCVTALIVEFFRDNPGFVRAVVARHLGEKEAFSPLRPLAQKTVSRAWEIYGRLWPEEANEAVRARFRFGFQIVLSTCSNAVLNRPGPILIDDPVMPDMLADTVLAVMNSGTLPIDRATIAPVPAGGGSGET</sequence>
<keyword evidence="2 4" id="KW-0238">DNA-binding</keyword>
<feature type="DNA-binding region" description="H-T-H motif" evidence="4">
    <location>
        <begin position="42"/>
        <end position="61"/>
    </location>
</feature>
<dbReference type="InterPro" id="IPR009057">
    <property type="entry name" value="Homeodomain-like_sf"/>
</dbReference>
<dbReference type="Proteomes" id="UP000229498">
    <property type="component" value="Unassembled WGS sequence"/>
</dbReference>
<dbReference type="Pfam" id="PF00440">
    <property type="entry name" value="TetR_N"/>
    <property type="match status" value="1"/>
</dbReference>
<dbReference type="SUPFAM" id="SSF46689">
    <property type="entry name" value="Homeodomain-like"/>
    <property type="match status" value="1"/>
</dbReference>
<keyword evidence="7" id="KW-1185">Reference proteome</keyword>
<dbReference type="OrthoDB" id="7501070at2"/>
<name>A0A2M9FYS4_9PROT</name>
<dbReference type="GO" id="GO:0003700">
    <property type="term" value="F:DNA-binding transcription factor activity"/>
    <property type="evidence" value="ECO:0007669"/>
    <property type="project" value="TreeGrafter"/>
</dbReference>
<dbReference type="GO" id="GO:0000976">
    <property type="term" value="F:transcription cis-regulatory region binding"/>
    <property type="evidence" value="ECO:0007669"/>
    <property type="project" value="TreeGrafter"/>
</dbReference>
<organism evidence="6 7">
    <name type="scientific">Minwuia thermotolerans</name>
    <dbReference type="NCBI Taxonomy" id="2056226"/>
    <lineage>
        <taxon>Bacteria</taxon>
        <taxon>Pseudomonadati</taxon>
        <taxon>Pseudomonadota</taxon>
        <taxon>Alphaproteobacteria</taxon>
        <taxon>Minwuiales</taxon>
        <taxon>Minwuiaceae</taxon>
        <taxon>Minwuia</taxon>
    </lineage>
</organism>
<dbReference type="PANTHER" id="PTHR30055:SF234">
    <property type="entry name" value="HTH-TYPE TRANSCRIPTIONAL REGULATOR BETI"/>
    <property type="match status" value="1"/>
</dbReference>
<evidence type="ECO:0000313" key="6">
    <source>
        <dbReference type="EMBL" id="PJK28608.1"/>
    </source>
</evidence>
<dbReference type="PANTHER" id="PTHR30055">
    <property type="entry name" value="HTH-TYPE TRANSCRIPTIONAL REGULATOR RUTR"/>
    <property type="match status" value="1"/>
</dbReference>